<dbReference type="PANTHER" id="PTHR40079:SF4">
    <property type="entry name" value="GH26 DOMAIN-CONTAINING PROTEIN-RELATED"/>
    <property type="match status" value="1"/>
</dbReference>
<comment type="similarity">
    <text evidence="1 4">Belongs to the glycosyl hydrolase 26 family.</text>
</comment>
<organism evidence="6 7">
    <name type="scientific">Paenibacillus gallinarum</name>
    <dbReference type="NCBI Taxonomy" id="2762232"/>
    <lineage>
        <taxon>Bacteria</taxon>
        <taxon>Bacillati</taxon>
        <taxon>Bacillota</taxon>
        <taxon>Bacilli</taxon>
        <taxon>Bacillales</taxon>
        <taxon>Paenibacillaceae</taxon>
        <taxon>Paenibacillus</taxon>
    </lineage>
</organism>
<evidence type="ECO:0000313" key="6">
    <source>
        <dbReference type="EMBL" id="MBD7967391.1"/>
    </source>
</evidence>
<accession>A0ABR8SV63</accession>
<gene>
    <name evidence="6" type="ORF">H9647_04900</name>
</gene>
<reference evidence="6 7" key="1">
    <citation type="submission" date="2020-08" db="EMBL/GenBank/DDBJ databases">
        <title>A Genomic Blueprint of the Chicken Gut Microbiome.</title>
        <authorList>
            <person name="Gilroy R."/>
            <person name="Ravi A."/>
            <person name="Getino M."/>
            <person name="Pursley I."/>
            <person name="Horton D.L."/>
            <person name="Alikhan N.-F."/>
            <person name="Baker D."/>
            <person name="Gharbi K."/>
            <person name="Hall N."/>
            <person name="Watson M."/>
            <person name="Adriaenssens E.M."/>
            <person name="Foster-Nyarko E."/>
            <person name="Jarju S."/>
            <person name="Secka A."/>
            <person name="Antonio M."/>
            <person name="Oren A."/>
            <person name="Chaudhuri R."/>
            <person name="La Ragione R.M."/>
            <person name="Hildebrand F."/>
            <person name="Pallen M.J."/>
        </authorList>
    </citation>
    <scope>NUCLEOTIDE SEQUENCE [LARGE SCALE GENOMIC DNA]</scope>
    <source>
        <strain evidence="6 7">Sa2BVA9</strain>
    </source>
</reference>
<dbReference type="PANTHER" id="PTHR40079">
    <property type="entry name" value="MANNAN ENDO-1,4-BETA-MANNOSIDASE E-RELATED"/>
    <property type="match status" value="1"/>
</dbReference>
<dbReference type="SUPFAM" id="SSF51445">
    <property type="entry name" value="(Trans)glycosidases"/>
    <property type="match status" value="1"/>
</dbReference>
<feature type="active site" description="Nucleophile" evidence="4">
    <location>
        <position position="269"/>
    </location>
</feature>
<dbReference type="PRINTS" id="PR00739">
    <property type="entry name" value="GLHYDRLASE26"/>
</dbReference>
<dbReference type="InterPro" id="IPR017853">
    <property type="entry name" value="GH"/>
</dbReference>
<evidence type="ECO:0000256" key="2">
    <source>
        <dbReference type="ARBA" id="ARBA00022801"/>
    </source>
</evidence>
<comment type="caution">
    <text evidence="6">The sequence shown here is derived from an EMBL/GenBank/DDBJ whole genome shotgun (WGS) entry which is preliminary data.</text>
</comment>
<sequence>MSDNTNQQNLIKYVDEQATEETKSLFSFLMNISGDYMLFGHQNDTTERVVQSALGDSDTYNSVGAYPAVFGVSMTSDTKRLTSLIQDLHIKGGIITLEDHMPNFTTGNSFYDVTPCVAHILPGGKDHAKFLQRLDETALAAKGAVDSEGTPIPIIYRPFHENSGSWFWWGASSATKEEFTKLWHFTIDYLRDTCGVHQFLYAYSPNGHFASSEEYLDRYPGDDYVDILGFDVYDDKPTYDSDWMKKTVKDAEIVVSLATARSKVAAITEVGMRWNAEDGLKLDGNTVPDWFTLLHDHLIASEKAKYVAYLMTWRNDNQGMGNPPAHFWVPFRNHPEYGDHEMLSDFIRFYERENVIFADRLNSLKDKAMHKSRINIT</sequence>
<keyword evidence="2 4" id="KW-0378">Hydrolase</keyword>
<dbReference type="RefSeq" id="WP_191798574.1">
    <property type="nucleotide sequence ID" value="NZ_JACSQL010000001.1"/>
</dbReference>
<name>A0ABR8SV63_9BACL</name>
<evidence type="ECO:0000256" key="1">
    <source>
        <dbReference type="ARBA" id="ARBA00007754"/>
    </source>
</evidence>
<feature type="active site" description="Proton donor" evidence="4">
    <location>
        <position position="161"/>
    </location>
</feature>
<evidence type="ECO:0000259" key="5">
    <source>
        <dbReference type="PROSITE" id="PS51764"/>
    </source>
</evidence>
<evidence type="ECO:0000256" key="3">
    <source>
        <dbReference type="ARBA" id="ARBA00023295"/>
    </source>
</evidence>
<keyword evidence="7" id="KW-1185">Reference proteome</keyword>
<feature type="domain" description="GH26" evidence="5">
    <location>
        <begin position="20"/>
        <end position="359"/>
    </location>
</feature>
<dbReference type="EMBL" id="JACSQL010000001">
    <property type="protein sequence ID" value="MBD7967391.1"/>
    <property type="molecule type" value="Genomic_DNA"/>
</dbReference>
<proteinExistence type="inferred from homology"/>
<evidence type="ECO:0000256" key="4">
    <source>
        <dbReference type="PROSITE-ProRule" id="PRU01100"/>
    </source>
</evidence>
<evidence type="ECO:0000313" key="7">
    <source>
        <dbReference type="Proteomes" id="UP000608071"/>
    </source>
</evidence>
<protein>
    <recommendedName>
        <fullName evidence="5">GH26 domain-containing protein</fullName>
    </recommendedName>
</protein>
<dbReference type="Proteomes" id="UP000608071">
    <property type="component" value="Unassembled WGS sequence"/>
</dbReference>
<dbReference type="Pfam" id="PF02156">
    <property type="entry name" value="Glyco_hydro_26"/>
    <property type="match status" value="1"/>
</dbReference>
<dbReference type="InterPro" id="IPR022790">
    <property type="entry name" value="GH26_dom"/>
</dbReference>
<dbReference type="PROSITE" id="PS51764">
    <property type="entry name" value="GH26"/>
    <property type="match status" value="1"/>
</dbReference>
<dbReference type="InterPro" id="IPR000805">
    <property type="entry name" value="Glyco_hydro_26"/>
</dbReference>
<dbReference type="Gene3D" id="3.20.20.80">
    <property type="entry name" value="Glycosidases"/>
    <property type="match status" value="1"/>
</dbReference>
<keyword evidence="3 4" id="KW-0326">Glycosidase</keyword>